<dbReference type="PANTHER" id="PTHR37162">
    <property type="entry name" value="HAT FAMILY DIMERISATION DOMAINCONTAINING PROTEIN-RELATED"/>
    <property type="match status" value="1"/>
</dbReference>
<dbReference type="AlphaFoldDB" id="A0A4Y2SMC7"/>
<dbReference type="PANTHER" id="PTHR37162:SF11">
    <property type="match status" value="1"/>
</dbReference>
<dbReference type="Proteomes" id="UP000499080">
    <property type="component" value="Unassembled WGS sequence"/>
</dbReference>
<proteinExistence type="predicted"/>
<evidence type="ECO:0000313" key="2">
    <source>
        <dbReference type="Proteomes" id="UP000499080"/>
    </source>
</evidence>
<reference evidence="1 2" key="1">
    <citation type="journal article" date="2019" name="Sci. Rep.">
        <title>Orb-weaving spider Araneus ventricosus genome elucidates the spidroin gene catalogue.</title>
        <authorList>
            <person name="Kono N."/>
            <person name="Nakamura H."/>
            <person name="Ohtoshi R."/>
            <person name="Moran D.A.P."/>
            <person name="Shinohara A."/>
            <person name="Yoshida Y."/>
            <person name="Fujiwara M."/>
            <person name="Mori M."/>
            <person name="Tomita M."/>
            <person name="Arakawa K."/>
        </authorList>
    </citation>
    <scope>NUCLEOTIDE SEQUENCE [LARGE SCALE GENOMIC DNA]</scope>
</reference>
<dbReference type="EMBL" id="BGPR01022799">
    <property type="protein sequence ID" value="GBN89462.1"/>
    <property type="molecule type" value="Genomic_DNA"/>
</dbReference>
<sequence length="150" mass="17323">MGLLKLLNEVEVFTLLFDESLNKATQSKQMDIHVRYWCDGDQEVKTRYLTSVFLGHSEADKILPAFYSAVQKLKLSKLLQVSMDGPFVNWKFYELLQNDLKIQHNFQILCIGSCGLHILNNSFKHGEKATNWNINSILSSLYWLIKDVPV</sequence>
<organism evidence="1 2">
    <name type="scientific">Araneus ventricosus</name>
    <name type="common">Orbweaver spider</name>
    <name type="synonym">Epeira ventricosa</name>
    <dbReference type="NCBI Taxonomy" id="182803"/>
    <lineage>
        <taxon>Eukaryota</taxon>
        <taxon>Metazoa</taxon>
        <taxon>Ecdysozoa</taxon>
        <taxon>Arthropoda</taxon>
        <taxon>Chelicerata</taxon>
        <taxon>Arachnida</taxon>
        <taxon>Araneae</taxon>
        <taxon>Araneomorphae</taxon>
        <taxon>Entelegynae</taxon>
        <taxon>Araneoidea</taxon>
        <taxon>Araneidae</taxon>
        <taxon>Araneus</taxon>
    </lineage>
</organism>
<evidence type="ECO:0000313" key="1">
    <source>
        <dbReference type="EMBL" id="GBN89462.1"/>
    </source>
</evidence>
<accession>A0A4Y2SMC7</accession>
<protein>
    <submittedName>
        <fullName evidence="1">Uncharacterized protein</fullName>
    </submittedName>
</protein>
<comment type="caution">
    <text evidence="1">The sequence shown here is derived from an EMBL/GenBank/DDBJ whole genome shotgun (WGS) entry which is preliminary data.</text>
</comment>
<dbReference type="OrthoDB" id="10056585at2759"/>
<name>A0A4Y2SMC7_ARAVE</name>
<gene>
    <name evidence="1" type="ORF">AVEN_258460_1</name>
</gene>
<keyword evidence="2" id="KW-1185">Reference proteome</keyword>